<evidence type="ECO:0000313" key="3">
    <source>
        <dbReference type="Proteomes" id="UP000729402"/>
    </source>
</evidence>
<name>A0A8J5RTA9_ZIZPA</name>
<dbReference type="AlphaFoldDB" id="A0A8J5RTA9"/>
<reference evidence="2" key="2">
    <citation type="submission" date="2021-02" db="EMBL/GenBank/DDBJ databases">
        <authorList>
            <person name="Kimball J.A."/>
            <person name="Haas M.W."/>
            <person name="Macchietto M."/>
            <person name="Kono T."/>
            <person name="Duquette J."/>
            <person name="Shao M."/>
        </authorList>
    </citation>
    <scope>NUCLEOTIDE SEQUENCE</scope>
    <source>
        <tissue evidence="2">Fresh leaf tissue</tissue>
    </source>
</reference>
<evidence type="ECO:0000256" key="1">
    <source>
        <dbReference type="SAM" id="MobiDB-lite"/>
    </source>
</evidence>
<protein>
    <submittedName>
        <fullName evidence="2">Uncharacterized protein</fullName>
    </submittedName>
</protein>
<feature type="compositionally biased region" description="Basic and acidic residues" evidence="1">
    <location>
        <begin position="89"/>
        <end position="102"/>
    </location>
</feature>
<proteinExistence type="predicted"/>
<reference evidence="2" key="1">
    <citation type="journal article" date="2021" name="bioRxiv">
        <title>Whole Genome Assembly and Annotation of Northern Wild Rice, Zizania palustris L., Supports a Whole Genome Duplication in the Zizania Genus.</title>
        <authorList>
            <person name="Haas M."/>
            <person name="Kono T."/>
            <person name="Macchietto M."/>
            <person name="Millas R."/>
            <person name="McGilp L."/>
            <person name="Shao M."/>
            <person name="Duquette J."/>
            <person name="Hirsch C.N."/>
            <person name="Kimball J."/>
        </authorList>
    </citation>
    <scope>NUCLEOTIDE SEQUENCE</scope>
    <source>
        <tissue evidence="2">Fresh leaf tissue</tissue>
    </source>
</reference>
<accession>A0A8J5RTA9</accession>
<gene>
    <name evidence="2" type="ORF">GUJ93_ZPchr0002g23978</name>
</gene>
<keyword evidence="3" id="KW-1185">Reference proteome</keyword>
<dbReference type="Proteomes" id="UP000729402">
    <property type="component" value="Unassembled WGS sequence"/>
</dbReference>
<sequence length="117" mass="12860">MAGKARVRVGLPTVVCGEDINQHKADHDGTHREGAWPIAATHSEKAWGYHEASHSDAERKAHAGVRLIATMRSKKAQANAGKGRHGMTRGKEGTVRHEERKARAGRRRGERKVRGNT</sequence>
<dbReference type="EMBL" id="JAAALK010000287">
    <property type="protein sequence ID" value="KAG8060266.1"/>
    <property type="molecule type" value="Genomic_DNA"/>
</dbReference>
<feature type="region of interest" description="Disordered" evidence="1">
    <location>
        <begin position="73"/>
        <end position="117"/>
    </location>
</feature>
<evidence type="ECO:0000313" key="2">
    <source>
        <dbReference type="EMBL" id="KAG8060266.1"/>
    </source>
</evidence>
<organism evidence="2 3">
    <name type="scientific">Zizania palustris</name>
    <name type="common">Northern wild rice</name>
    <dbReference type="NCBI Taxonomy" id="103762"/>
    <lineage>
        <taxon>Eukaryota</taxon>
        <taxon>Viridiplantae</taxon>
        <taxon>Streptophyta</taxon>
        <taxon>Embryophyta</taxon>
        <taxon>Tracheophyta</taxon>
        <taxon>Spermatophyta</taxon>
        <taxon>Magnoliopsida</taxon>
        <taxon>Liliopsida</taxon>
        <taxon>Poales</taxon>
        <taxon>Poaceae</taxon>
        <taxon>BOP clade</taxon>
        <taxon>Oryzoideae</taxon>
        <taxon>Oryzeae</taxon>
        <taxon>Zizaniinae</taxon>
        <taxon>Zizania</taxon>
    </lineage>
</organism>
<comment type="caution">
    <text evidence="2">The sequence shown here is derived from an EMBL/GenBank/DDBJ whole genome shotgun (WGS) entry which is preliminary data.</text>
</comment>